<name>A0A0D7BPU8_9AGAR</name>
<feature type="region of interest" description="Disordered" evidence="2">
    <location>
        <begin position="520"/>
        <end position="547"/>
    </location>
</feature>
<feature type="region of interest" description="Disordered" evidence="2">
    <location>
        <begin position="360"/>
        <end position="458"/>
    </location>
</feature>
<dbReference type="Proteomes" id="UP000054007">
    <property type="component" value="Unassembled WGS sequence"/>
</dbReference>
<feature type="compositionally biased region" description="Pro residues" evidence="2">
    <location>
        <begin position="361"/>
        <end position="378"/>
    </location>
</feature>
<gene>
    <name evidence="4" type="ORF">CYLTODRAFT_417856</name>
</gene>
<dbReference type="PANTHER" id="PTHR43991">
    <property type="entry name" value="WD REPEAT PROTEIN (AFU_ORTHOLOGUE AFUA_8G05640)-RELATED"/>
    <property type="match status" value="1"/>
</dbReference>
<evidence type="ECO:0000256" key="1">
    <source>
        <dbReference type="PROSITE-ProRule" id="PRU00221"/>
    </source>
</evidence>
<proteinExistence type="predicted"/>
<evidence type="ECO:0000259" key="3">
    <source>
        <dbReference type="Pfam" id="PF10313"/>
    </source>
</evidence>
<dbReference type="STRING" id="1314674.A0A0D7BPU8"/>
<feature type="compositionally biased region" description="Low complexity" evidence="2">
    <location>
        <begin position="522"/>
        <end position="532"/>
    </location>
</feature>
<dbReference type="AlphaFoldDB" id="A0A0D7BPU8"/>
<keyword evidence="5" id="KW-1185">Reference proteome</keyword>
<dbReference type="EMBL" id="KN880443">
    <property type="protein sequence ID" value="KIY72457.1"/>
    <property type="molecule type" value="Genomic_DNA"/>
</dbReference>
<dbReference type="SUPFAM" id="SSF50978">
    <property type="entry name" value="WD40 repeat-like"/>
    <property type="match status" value="1"/>
</dbReference>
<organism evidence="4 5">
    <name type="scientific">Cylindrobasidium torrendii FP15055 ss-10</name>
    <dbReference type="NCBI Taxonomy" id="1314674"/>
    <lineage>
        <taxon>Eukaryota</taxon>
        <taxon>Fungi</taxon>
        <taxon>Dikarya</taxon>
        <taxon>Basidiomycota</taxon>
        <taxon>Agaricomycotina</taxon>
        <taxon>Agaricomycetes</taxon>
        <taxon>Agaricomycetidae</taxon>
        <taxon>Agaricales</taxon>
        <taxon>Marasmiineae</taxon>
        <taxon>Physalacriaceae</taxon>
        <taxon>Cylindrobasidium</taxon>
    </lineage>
</organism>
<sequence length="608" mass="66821">MAREAPHLTSSKPTTIASASVHIGHVQLRDLVVCPRERGIVNYVRHNSIVEHNILEPQSMPYKLAKLKFIPNTLTSMAVPGTDSILLAAGGQDAEIHLSCYAPSPQSHSRPHWQFHDRIRGSINNSLLLTSLNMSQSHESSAEPRVVVSNNDGTVRFFDVPIRAEYTSAHLCEAGAVQLNVAINHSSISPDGRTLLSVGDSSKVFLHRLTGGSHVNISPISTMPIPSPDTPSLPYSANGALVASFSTAFSSDGTKYAVASQEGVVAVWDVRSSKPMKTFNTDKTRISLGHGGATGWLSDDPWDWTRNSYRAPGWSVRSVKFNNSGRYGTGKEIMTFTEHTSLLHVVDARTFETEEVIRVPQCPPTEATPPPAPPPPLRPHAARRRLLYTTNTPRPSTGMVTPPYDSARSPSPDVFRSTMAALEDTFRIPSSSPSSRRRSSRRTTPAVPDDSDDLVVIPPLGDRDVELDVHTLLGRHGIRTRPPHASEGADEHHLEYYRRRASTEDPEGEAMEVDELERECVTPSRSTSPSPSANIGGGMSTRFPTFSPPARTIARAEERQREREANLDIAGVCFDPSGKWIYVATTESVSEWSIKDGEKRWWVDNEWA</sequence>
<evidence type="ECO:0000313" key="5">
    <source>
        <dbReference type="Proteomes" id="UP000054007"/>
    </source>
</evidence>
<feature type="compositionally biased region" description="Polar residues" evidence="2">
    <location>
        <begin position="388"/>
        <end position="399"/>
    </location>
</feature>
<evidence type="ECO:0000256" key="2">
    <source>
        <dbReference type="SAM" id="MobiDB-lite"/>
    </source>
</evidence>
<dbReference type="OrthoDB" id="64353at2759"/>
<reference evidence="4 5" key="1">
    <citation type="journal article" date="2015" name="Fungal Genet. Biol.">
        <title>Evolution of novel wood decay mechanisms in Agaricales revealed by the genome sequences of Fistulina hepatica and Cylindrobasidium torrendii.</title>
        <authorList>
            <person name="Floudas D."/>
            <person name="Held B.W."/>
            <person name="Riley R."/>
            <person name="Nagy L.G."/>
            <person name="Koehler G."/>
            <person name="Ransdell A.S."/>
            <person name="Younus H."/>
            <person name="Chow J."/>
            <person name="Chiniquy J."/>
            <person name="Lipzen A."/>
            <person name="Tritt A."/>
            <person name="Sun H."/>
            <person name="Haridas S."/>
            <person name="LaButti K."/>
            <person name="Ohm R.A."/>
            <person name="Kues U."/>
            <person name="Blanchette R.A."/>
            <person name="Grigoriev I.V."/>
            <person name="Minto R.E."/>
            <person name="Hibbett D.S."/>
        </authorList>
    </citation>
    <scope>NUCLEOTIDE SEQUENCE [LARGE SCALE GENOMIC DNA]</scope>
    <source>
        <strain evidence="4 5">FP15055 ss-10</strain>
    </source>
</reference>
<keyword evidence="1" id="KW-0853">WD repeat</keyword>
<dbReference type="Pfam" id="PF10313">
    <property type="entry name" value="DUF2415"/>
    <property type="match status" value="1"/>
</dbReference>
<dbReference type="InterPro" id="IPR001680">
    <property type="entry name" value="WD40_rpt"/>
</dbReference>
<accession>A0A0D7BPU8</accession>
<protein>
    <recommendedName>
        <fullName evidence="3">DUF2415 domain-containing protein</fullName>
    </recommendedName>
</protein>
<dbReference type="PROSITE" id="PS50082">
    <property type="entry name" value="WD_REPEATS_2"/>
    <property type="match status" value="1"/>
</dbReference>
<evidence type="ECO:0000313" key="4">
    <source>
        <dbReference type="EMBL" id="KIY72457.1"/>
    </source>
</evidence>
<dbReference type="InterPro" id="IPR015943">
    <property type="entry name" value="WD40/YVTN_repeat-like_dom_sf"/>
</dbReference>
<dbReference type="PANTHER" id="PTHR43991:SF9">
    <property type="entry name" value="DUF2415 DOMAIN-CONTAINING PROTEIN"/>
    <property type="match status" value="1"/>
</dbReference>
<dbReference type="InterPro" id="IPR019417">
    <property type="entry name" value="DUF2415"/>
</dbReference>
<feature type="repeat" description="WD" evidence="1">
    <location>
        <begin position="246"/>
        <end position="278"/>
    </location>
</feature>
<dbReference type="InterPro" id="IPR036322">
    <property type="entry name" value="WD40_repeat_dom_sf"/>
</dbReference>
<dbReference type="Gene3D" id="2.130.10.10">
    <property type="entry name" value="YVTN repeat-like/Quinoprotein amine dehydrogenase"/>
    <property type="match status" value="1"/>
</dbReference>
<feature type="domain" description="DUF2415" evidence="3">
    <location>
        <begin position="315"/>
        <end position="357"/>
    </location>
</feature>